<protein>
    <submittedName>
        <fullName evidence="4">Retrovirus-related pol polyprotein from transposon TNT 1-94</fullName>
    </submittedName>
</protein>
<evidence type="ECO:0000313" key="5">
    <source>
        <dbReference type="Proteomes" id="UP001151760"/>
    </source>
</evidence>
<name>A0ABQ5CN70_9ASTR</name>
<dbReference type="InterPro" id="IPR012337">
    <property type="entry name" value="RNaseH-like_sf"/>
</dbReference>
<dbReference type="Pfam" id="PF25597">
    <property type="entry name" value="SH3_retrovirus"/>
    <property type="match status" value="1"/>
</dbReference>
<dbReference type="PANTHER" id="PTHR42648">
    <property type="entry name" value="TRANSPOSASE, PUTATIVE-RELATED"/>
    <property type="match status" value="1"/>
</dbReference>
<dbReference type="InterPro" id="IPR057670">
    <property type="entry name" value="SH3_retrovirus"/>
</dbReference>
<dbReference type="InterPro" id="IPR054722">
    <property type="entry name" value="PolX-like_BBD"/>
</dbReference>
<evidence type="ECO:0000259" key="3">
    <source>
        <dbReference type="PROSITE" id="PS50994"/>
    </source>
</evidence>
<dbReference type="Proteomes" id="UP001151760">
    <property type="component" value="Unassembled WGS sequence"/>
</dbReference>
<feature type="compositionally biased region" description="Acidic residues" evidence="2">
    <location>
        <begin position="263"/>
        <end position="272"/>
    </location>
</feature>
<evidence type="ECO:0000256" key="1">
    <source>
        <dbReference type="ARBA" id="ARBA00022670"/>
    </source>
</evidence>
<dbReference type="PANTHER" id="PTHR42648:SF21">
    <property type="entry name" value="CYSTEINE-RICH RLK (RECEPTOR-LIKE PROTEIN KINASE) 8"/>
    <property type="match status" value="1"/>
</dbReference>
<feature type="region of interest" description="Disordered" evidence="2">
    <location>
        <begin position="250"/>
        <end position="304"/>
    </location>
</feature>
<dbReference type="SUPFAM" id="SSF53098">
    <property type="entry name" value="Ribonuclease H-like"/>
    <property type="match status" value="1"/>
</dbReference>
<proteinExistence type="predicted"/>
<dbReference type="Pfam" id="PF22936">
    <property type="entry name" value="Pol_BBD"/>
    <property type="match status" value="1"/>
</dbReference>
<sequence length="304" mass="34754">MLDMQKPPKNKHGIGYTDDIASTSNTKPKKLDPKNAEMPSVEPALPVPSAREPASSNEQNWLSAAKQENAKNLRDNIVKKNDSVLVRLKVKLEPDEWIKDSGCSRHMTGNKDLLSSYKTMDGAPRTPQSNGVVERKNRTLKEMTRTMLNEQSIPQKFWCNAVDTATYILNRILIRPFFGKTPYELSKEKKPSLEYFKVFGSKCFILNTKDYLTEFDPKSTKGIFLGYSPNSKAYVVLNRETMRVEESLNVKFDESHPPNSPPLEDDDVLENENIERQEKDLEIKENEPLNKEIPNIKESKDHPL</sequence>
<reference evidence="4" key="2">
    <citation type="submission" date="2022-01" db="EMBL/GenBank/DDBJ databases">
        <authorList>
            <person name="Yamashiro T."/>
            <person name="Shiraishi A."/>
            <person name="Satake H."/>
            <person name="Nakayama K."/>
        </authorList>
    </citation>
    <scope>NUCLEOTIDE SEQUENCE</scope>
</reference>
<dbReference type="InterPro" id="IPR039537">
    <property type="entry name" value="Retrotran_Ty1/copia-like"/>
</dbReference>
<accession>A0ABQ5CN70</accession>
<dbReference type="InterPro" id="IPR001584">
    <property type="entry name" value="Integrase_cat-core"/>
</dbReference>
<dbReference type="Gene3D" id="3.30.420.10">
    <property type="entry name" value="Ribonuclease H-like superfamily/Ribonuclease H"/>
    <property type="match status" value="1"/>
</dbReference>
<gene>
    <name evidence="4" type="ORF">Tco_0908750</name>
</gene>
<dbReference type="EMBL" id="BQNB010014463">
    <property type="protein sequence ID" value="GJT28475.1"/>
    <property type="molecule type" value="Genomic_DNA"/>
</dbReference>
<feature type="compositionally biased region" description="Basic and acidic residues" evidence="2">
    <location>
        <begin position="273"/>
        <end position="304"/>
    </location>
</feature>
<keyword evidence="1" id="KW-0645">Protease</keyword>
<comment type="caution">
    <text evidence="4">The sequence shown here is derived from an EMBL/GenBank/DDBJ whole genome shotgun (WGS) entry which is preliminary data.</text>
</comment>
<keyword evidence="5" id="KW-1185">Reference proteome</keyword>
<evidence type="ECO:0000313" key="4">
    <source>
        <dbReference type="EMBL" id="GJT28475.1"/>
    </source>
</evidence>
<organism evidence="4 5">
    <name type="scientific">Tanacetum coccineum</name>
    <dbReference type="NCBI Taxonomy" id="301880"/>
    <lineage>
        <taxon>Eukaryota</taxon>
        <taxon>Viridiplantae</taxon>
        <taxon>Streptophyta</taxon>
        <taxon>Embryophyta</taxon>
        <taxon>Tracheophyta</taxon>
        <taxon>Spermatophyta</taxon>
        <taxon>Magnoliopsida</taxon>
        <taxon>eudicotyledons</taxon>
        <taxon>Gunneridae</taxon>
        <taxon>Pentapetalae</taxon>
        <taxon>asterids</taxon>
        <taxon>campanulids</taxon>
        <taxon>Asterales</taxon>
        <taxon>Asteraceae</taxon>
        <taxon>Asteroideae</taxon>
        <taxon>Anthemideae</taxon>
        <taxon>Anthemidinae</taxon>
        <taxon>Tanacetum</taxon>
    </lineage>
</organism>
<feature type="domain" description="Integrase catalytic" evidence="3">
    <location>
        <begin position="122"/>
        <end position="190"/>
    </location>
</feature>
<feature type="region of interest" description="Disordered" evidence="2">
    <location>
        <begin position="1"/>
        <end position="57"/>
    </location>
</feature>
<dbReference type="PROSITE" id="PS50994">
    <property type="entry name" value="INTEGRASE"/>
    <property type="match status" value="1"/>
</dbReference>
<keyword evidence="1" id="KW-0378">Hydrolase</keyword>
<dbReference type="InterPro" id="IPR036397">
    <property type="entry name" value="RNaseH_sf"/>
</dbReference>
<reference evidence="4" key="1">
    <citation type="journal article" date="2022" name="Int. J. Mol. Sci.">
        <title>Draft Genome of Tanacetum Coccineum: Genomic Comparison of Closely Related Tanacetum-Family Plants.</title>
        <authorList>
            <person name="Yamashiro T."/>
            <person name="Shiraishi A."/>
            <person name="Nakayama K."/>
            <person name="Satake H."/>
        </authorList>
    </citation>
    <scope>NUCLEOTIDE SEQUENCE</scope>
</reference>
<evidence type="ECO:0000256" key="2">
    <source>
        <dbReference type="SAM" id="MobiDB-lite"/>
    </source>
</evidence>